<dbReference type="InterPro" id="IPR006186">
    <property type="entry name" value="Ser/Thr-sp_prot-phosphatase"/>
</dbReference>
<gene>
    <name evidence="2" type="ORF">OESDEN_05800</name>
</gene>
<evidence type="ECO:0000259" key="1">
    <source>
        <dbReference type="PROSITE" id="PS00125"/>
    </source>
</evidence>
<dbReference type="EMBL" id="KN550395">
    <property type="protein sequence ID" value="KHJ94272.1"/>
    <property type="molecule type" value="Genomic_DNA"/>
</dbReference>
<reference evidence="2 3" key="1">
    <citation type="submission" date="2014-03" db="EMBL/GenBank/DDBJ databases">
        <title>Draft genome of the hookworm Oesophagostomum dentatum.</title>
        <authorList>
            <person name="Mitreva M."/>
        </authorList>
    </citation>
    <scope>NUCLEOTIDE SEQUENCE [LARGE SCALE GENOMIC DNA]</scope>
    <source>
        <strain evidence="2 3">OD-Hann</strain>
    </source>
</reference>
<protein>
    <recommendedName>
        <fullName evidence="1">Serine/threonine specific protein phosphatases domain-containing protein</fullName>
    </recommendedName>
</protein>
<name>A0A0B1TEN4_OESDE</name>
<dbReference type="PROSITE" id="PS00125">
    <property type="entry name" value="SER_THR_PHOSPHATASE"/>
    <property type="match status" value="1"/>
</dbReference>
<evidence type="ECO:0000313" key="3">
    <source>
        <dbReference type="Proteomes" id="UP000053660"/>
    </source>
</evidence>
<proteinExistence type="predicted"/>
<evidence type="ECO:0000313" key="2">
    <source>
        <dbReference type="EMBL" id="KHJ94272.1"/>
    </source>
</evidence>
<dbReference type="AlphaFoldDB" id="A0A0B1TEN4"/>
<dbReference type="Proteomes" id="UP000053660">
    <property type="component" value="Unassembled WGS sequence"/>
</dbReference>
<accession>A0A0B1TEN4</accession>
<keyword evidence="3" id="KW-1185">Reference proteome</keyword>
<feature type="domain" description="Serine/threonine specific protein phosphatases" evidence="1">
    <location>
        <begin position="22"/>
        <end position="27"/>
    </location>
</feature>
<dbReference type="GO" id="GO:0016787">
    <property type="term" value="F:hydrolase activity"/>
    <property type="evidence" value="ECO:0007669"/>
    <property type="project" value="InterPro"/>
</dbReference>
<sequence length="38" mass="4265">MNSYSVRSSLQPLQCLSTITTVRGNHEDPIQPPPNRLN</sequence>
<organism evidence="2 3">
    <name type="scientific">Oesophagostomum dentatum</name>
    <name type="common">Nodular worm</name>
    <dbReference type="NCBI Taxonomy" id="61180"/>
    <lineage>
        <taxon>Eukaryota</taxon>
        <taxon>Metazoa</taxon>
        <taxon>Ecdysozoa</taxon>
        <taxon>Nematoda</taxon>
        <taxon>Chromadorea</taxon>
        <taxon>Rhabditida</taxon>
        <taxon>Rhabditina</taxon>
        <taxon>Rhabditomorpha</taxon>
        <taxon>Strongyloidea</taxon>
        <taxon>Strongylidae</taxon>
        <taxon>Oesophagostomum</taxon>
    </lineage>
</organism>